<name>A0A177WJN5_BATDL</name>
<organism evidence="2 3">
    <name type="scientific">Batrachochytrium dendrobatidis (strain JEL423)</name>
    <dbReference type="NCBI Taxonomy" id="403673"/>
    <lineage>
        <taxon>Eukaryota</taxon>
        <taxon>Fungi</taxon>
        <taxon>Fungi incertae sedis</taxon>
        <taxon>Chytridiomycota</taxon>
        <taxon>Chytridiomycota incertae sedis</taxon>
        <taxon>Chytridiomycetes</taxon>
        <taxon>Rhizophydiales</taxon>
        <taxon>Rhizophydiales incertae sedis</taxon>
        <taxon>Batrachochytrium</taxon>
    </lineage>
</organism>
<feature type="compositionally biased region" description="Basic and acidic residues" evidence="1">
    <location>
        <begin position="76"/>
        <end position="85"/>
    </location>
</feature>
<feature type="compositionally biased region" description="Polar residues" evidence="1">
    <location>
        <begin position="23"/>
        <end position="59"/>
    </location>
</feature>
<evidence type="ECO:0000256" key="1">
    <source>
        <dbReference type="SAM" id="MobiDB-lite"/>
    </source>
</evidence>
<feature type="region of interest" description="Disordered" evidence="1">
    <location>
        <begin position="1"/>
        <end position="112"/>
    </location>
</feature>
<evidence type="ECO:0000313" key="3">
    <source>
        <dbReference type="Proteomes" id="UP000077115"/>
    </source>
</evidence>
<feature type="compositionally biased region" description="Basic and acidic residues" evidence="1">
    <location>
        <begin position="158"/>
        <end position="173"/>
    </location>
</feature>
<sequence length="207" mass="22703">MLAAAATANAALVPAGGDVPSQAPDTSNQASGTSKFGASTPSQNLQQPVDQSDTSTSGQRQRHPADESHPSTSRQSRKDSTDEPHSSTSKKGQKHSTGKAKSSSADFEPKTLVDEEIQQEFDDLKEKVKLLQKKQKEKCKFYLDSVKERMEQGSASANDREKSGLKHNPKVEKRLKKECQKAIQKTEAFKEELIQFAIKHGLILNLN</sequence>
<accession>A0A177WJN5</accession>
<evidence type="ECO:0000313" key="2">
    <source>
        <dbReference type="EMBL" id="OAJ40022.1"/>
    </source>
</evidence>
<reference evidence="2 3" key="1">
    <citation type="submission" date="2006-10" db="EMBL/GenBank/DDBJ databases">
        <title>The Genome Sequence of Batrachochytrium dendrobatidis JEL423.</title>
        <authorList>
            <consortium name="The Broad Institute Genome Sequencing Platform"/>
            <person name="Birren B."/>
            <person name="Lander E."/>
            <person name="Galagan J."/>
            <person name="Cuomo C."/>
            <person name="Devon K."/>
            <person name="Jaffe D."/>
            <person name="Butler J."/>
            <person name="Alvarez P."/>
            <person name="Gnerre S."/>
            <person name="Grabherr M."/>
            <person name="Kleber M."/>
            <person name="Mauceli E."/>
            <person name="Brockman W."/>
            <person name="Young S."/>
            <person name="LaButti K."/>
            <person name="Sykes S."/>
            <person name="DeCaprio D."/>
            <person name="Crawford M."/>
            <person name="Koehrsen M."/>
            <person name="Engels R."/>
            <person name="Montgomery P."/>
            <person name="Pearson M."/>
            <person name="Howarth C."/>
            <person name="Larson L."/>
            <person name="White J."/>
            <person name="O'Leary S."/>
            <person name="Kodira C."/>
            <person name="Zeng Q."/>
            <person name="Yandava C."/>
            <person name="Alvarado L."/>
            <person name="Longcore J."/>
            <person name="James T."/>
        </authorList>
    </citation>
    <scope>NUCLEOTIDE SEQUENCE [LARGE SCALE GENOMIC DNA]</scope>
    <source>
        <strain evidence="2 3">JEL423</strain>
    </source>
</reference>
<dbReference type="VEuPathDB" id="FungiDB:BDEG_23802"/>
<proteinExistence type="predicted"/>
<dbReference type="AlphaFoldDB" id="A0A177WJN5"/>
<feature type="region of interest" description="Disordered" evidence="1">
    <location>
        <begin position="151"/>
        <end position="173"/>
    </location>
</feature>
<reference evidence="2 3" key="2">
    <citation type="submission" date="2016-05" db="EMBL/GenBank/DDBJ databases">
        <title>Lineage-specific infection strategies underlie the spectrum of fungal disease in amphibians.</title>
        <authorList>
            <person name="Cuomo C.A."/>
            <person name="Farrer R.A."/>
            <person name="James T."/>
            <person name="Longcore J."/>
            <person name="Birren B."/>
        </authorList>
    </citation>
    <scope>NUCLEOTIDE SEQUENCE [LARGE SCALE GENOMIC DNA]</scope>
    <source>
        <strain evidence="2 3">JEL423</strain>
    </source>
</reference>
<dbReference type="EMBL" id="DS022303">
    <property type="protein sequence ID" value="OAJ40022.1"/>
    <property type="molecule type" value="Genomic_DNA"/>
</dbReference>
<dbReference type="Proteomes" id="UP000077115">
    <property type="component" value="Unassembled WGS sequence"/>
</dbReference>
<feature type="compositionally biased region" description="Low complexity" evidence="1">
    <location>
        <begin position="1"/>
        <end position="15"/>
    </location>
</feature>
<protein>
    <submittedName>
        <fullName evidence="2">Uncharacterized protein</fullName>
    </submittedName>
</protein>
<gene>
    <name evidence="2" type="ORF">BDEG_23802</name>
</gene>